<dbReference type="InterPro" id="IPR050447">
    <property type="entry name" value="Erg6_SMT_methyltransf"/>
</dbReference>
<evidence type="ECO:0000313" key="3">
    <source>
        <dbReference type="EMBL" id="PIU99135.1"/>
    </source>
</evidence>
<dbReference type="GO" id="GO:0032259">
    <property type="term" value="P:methylation"/>
    <property type="evidence" value="ECO:0007669"/>
    <property type="project" value="UniProtKB-KW"/>
</dbReference>
<feature type="domain" description="Methyltransferase type 11" evidence="2">
    <location>
        <begin position="86"/>
        <end position="180"/>
    </location>
</feature>
<gene>
    <name evidence="3" type="ORF">COS59_01375</name>
</gene>
<evidence type="ECO:0000313" key="4">
    <source>
        <dbReference type="Proteomes" id="UP000230131"/>
    </source>
</evidence>
<dbReference type="Gene3D" id="3.40.50.150">
    <property type="entry name" value="Vaccinia Virus protein VP39"/>
    <property type="match status" value="1"/>
</dbReference>
<dbReference type="EMBL" id="PEVH01000045">
    <property type="protein sequence ID" value="PIU99135.1"/>
    <property type="molecule type" value="Genomic_DNA"/>
</dbReference>
<dbReference type="InterPro" id="IPR029063">
    <property type="entry name" value="SAM-dependent_MTases_sf"/>
</dbReference>
<dbReference type="CDD" id="cd02440">
    <property type="entry name" value="AdoMet_MTases"/>
    <property type="match status" value="1"/>
</dbReference>
<proteinExistence type="predicted"/>
<dbReference type="Pfam" id="PF08241">
    <property type="entry name" value="Methyltransf_11"/>
    <property type="match status" value="1"/>
</dbReference>
<accession>A0A2M7B7P5</accession>
<dbReference type="PANTHER" id="PTHR44068:SF1">
    <property type="entry name" value="HYPOTHETICAL LOC100005854"/>
    <property type="match status" value="1"/>
</dbReference>
<keyword evidence="3" id="KW-0489">Methyltransferase</keyword>
<dbReference type="GO" id="GO:0003838">
    <property type="term" value="F:sterol 24-C-methyltransferase activity"/>
    <property type="evidence" value="ECO:0007669"/>
    <property type="project" value="TreeGrafter"/>
</dbReference>
<dbReference type="Proteomes" id="UP000230131">
    <property type="component" value="Unassembled WGS sequence"/>
</dbReference>
<comment type="caution">
    <text evidence="3">The sequence shown here is derived from an EMBL/GenBank/DDBJ whole genome shotgun (WGS) entry which is preliminary data.</text>
</comment>
<dbReference type="GO" id="GO:0016126">
    <property type="term" value="P:sterol biosynthetic process"/>
    <property type="evidence" value="ECO:0007669"/>
    <property type="project" value="TreeGrafter"/>
</dbReference>
<dbReference type="AlphaFoldDB" id="A0A2M7B7P5"/>
<evidence type="ECO:0000259" key="2">
    <source>
        <dbReference type="Pfam" id="PF08241"/>
    </source>
</evidence>
<protein>
    <submittedName>
        <fullName evidence="3">Class I SAM-dependent methyltransferase</fullName>
    </submittedName>
</protein>
<dbReference type="SUPFAM" id="SSF53335">
    <property type="entry name" value="S-adenosyl-L-methionine-dependent methyltransferases"/>
    <property type="match status" value="1"/>
</dbReference>
<name>A0A2M7B7P5_9BACT</name>
<dbReference type="PANTHER" id="PTHR44068">
    <property type="entry name" value="ZGC:194242"/>
    <property type="match status" value="1"/>
</dbReference>
<organism evidence="3 4">
    <name type="scientific">Candidatus Wolfebacteria bacterium CG03_land_8_20_14_0_80_36_15</name>
    <dbReference type="NCBI Taxonomy" id="1975067"/>
    <lineage>
        <taxon>Bacteria</taxon>
        <taxon>Candidatus Wolfeibacteriota</taxon>
    </lineage>
</organism>
<dbReference type="InterPro" id="IPR013216">
    <property type="entry name" value="Methyltransf_11"/>
</dbReference>
<reference evidence="4" key="1">
    <citation type="submission" date="2017-09" db="EMBL/GenBank/DDBJ databases">
        <title>Depth-based differentiation of microbial function through sediment-hosted aquifers and enrichment of novel symbionts in the deep terrestrial subsurface.</title>
        <authorList>
            <person name="Probst A.J."/>
            <person name="Ladd B."/>
            <person name="Jarett J.K."/>
            <person name="Geller-Mcgrath D.E."/>
            <person name="Sieber C.M.K."/>
            <person name="Emerson J.B."/>
            <person name="Anantharaman K."/>
            <person name="Thomas B.C."/>
            <person name="Malmstrom R."/>
            <person name="Stieglmeier M."/>
            <person name="Klingl A."/>
            <person name="Woyke T."/>
            <person name="Ryan C.M."/>
            <person name="Banfield J.F."/>
        </authorList>
    </citation>
    <scope>NUCLEOTIDE SEQUENCE [LARGE SCALE GENOMIC DNA]</scope>
</reference>
<evidence type="ECO:0000256" key="1">
    <source>
        <dbReference type="ARBA" id="ARBA00022679"/>
    </source>
</evidence>
<keyword evidence="1 3" id="KW-0808">Transferase</keyword>
<sequence length="271" mass="31513">MKINGRSIKIPQLLFRMFLIKVGRIWYSYLSKLDKNAEVIFLNHGYAEDKKKLELKKEDENNRYCIQLYNHIVSSAPIKMEGLDILEVSCGRGGGASYVHRYFNPNSMTGIDLCKNAIRFCKKHYSIKGMSFFRRDALNLLFKDNSFDIVINIEASHNYTDMDKFFSEVNRVLKQGGYFLYTDFRSKKLVNLLKEQLNASNLKIIKEEIITSNIVKALDLDSERRLGLIKKLTLKFLHKLAKEFAGVKGTGVYKSFMTGRKEYLNFVLQKR</sequence>